<feature type="compositionally biased region" description="Basic and acidic residues" evidence="1">
    <location>
        <begin position="24"/>
        <end position="34"/>
    </location>
</feature>
<protein>
    <submittedName>
        <fullName evidence="2">Uncharacterized protein</fullName>
    </submittedName>
</protein>
<reference evidence="2 3" key="1">
    <citation type="submission" date="2018-09" db="EMBL/GenBank/DDBJ databases">
        <title>Complete genome sequence of Cupriavidus oxalaticus T2, a bacterium capable of phenol tolerance and degradation.</title>
        <authorList>
            <person name="Yan J."/>
        </authorList>
    </citation>
    <scope>NUCLEOTIDE SEQUENCE [LARGE SCALE GENOMIC DNA]</scope>
    <source>
        <strain evidence="2 3">T2</strain>
        <plasmid evidence="2 3">unnamed1</plasmid>
    </source>
</reference>
<evidence type="ECO:0000256" key="1">
    <source>
        <dbReference type="SAM" id="MobiDB-lite"/>
    </source>
</evidence>
<organism evidence="2 3">
    <name type="scientific">Cupriavidus oxalaticus</name>
    <dbReference type="NCBI Taxonomy" id="96344"/>
    <lineage>
        <taxon>Bacteria</taxon>
        <taxon>Pseudomonadati</taxon>
        <taxon>Pseudomonadota</taxon>
        <taxon>Betaproteobacteria</taxon>
        <taxon>Burkholderiales</taxon>
        <taxon>Burkholderiaceae</taxon>
        <taxon>Cupriavidus</taxon>
    </lineage>
</organism>
<proteinExistence type="predicted"/>
<accession>A0A5P3VR13</accession>
<geneLocation type="plasmid" evidence="2">
    <name>unnamed1</name>
</geneLocation>
<dbReference type="Proteomes" id="UP000325743">
    <property type="component" value="Plasmid unnamed1"/>
</dbReference>
<name>A0A5P3VR13_9BURK</name>
<dbReference type="AlphaFoldDB" id="A0A5P3VR13"/>
<dbReference type="EMBL" id="CP032520">
    <property type="protein sequence ID" value="QEZ48700.1"/>
    <property type="molecule type" value="Genomic_DNA"/>
</dbReference>
<sequence length="87" mass="10035">MTTQSGEVHNARQGDGITIDQEDEGKMTRPNDMDKAMHGIRKSWTGWVACLLGRHEWQQGPHYHYILNDSGLKFYECARCGRSRTLR</sequence>
<evidence type="ECO:0000313" key="2">
    <source>
        <dbReference type="EMBL" id="QEZ48700.1"/>
    </source>
</evidence>
<keyword evidence="2" id="KW-0614">Plasmid</keyword>
<feature type="region of interest" description="Disordered" evidence="1">
    <location>
        <begin position="1"/>
        <end position="34"/>
    </location>
</feature>
<gene>
    <name evidence="2" type="ORF">D2917_30915</name>
</gene>
<evidence type="ECO:0000313" key="3">
    <source>
        <dbReference type="Proteomes" id="UP000325743"/>
    </source>
</evidence>